<keyword evidence="1" id="KW-0732">Signal</keyword>
<dbReference type="OrthoDB" id="5233878at2759"/>
<dbReference type="EMBL" id="KZ678445">
    <property type="protein sequence ID" value="PSR84318.1"/>
    <property type="molecule type" value="Genomic_DNA"/>
</dbReference>
<sequence>MARFQQLLIGVSAFLALTTSAIEILSTFDDIDTDQLVNFASIGVYNGLDFLGISAVDVGPETSVAGIIPQSGSNVAYYGALNAITTSETPSITARYEISTIGQFAFQSFYYGCLGALAAVPVACTITVQGFLDGLAVDDAVNEFEFEPSGVALSAAMQEATLSAAFANVDTVTLSTVYDGPQPASITVLDSMSYAIVVNTA</sequence>
<dbReference type="STRING" id="2025994.A0A2T3A7I4"/>
<feature type="signal peptide" evidence="1">
    <location>
        <begin position="1"/>
        <end position="21"/>
    </location>
</feature>
<keyword evidence="3" id="KW-1185">Reference proteome</keyword>
<dbReference type="AlphaFoldDB" id="A0A2T3A7I4"/>
<evidence type="ECO:0000313" key="2">
    <source>
        <dbReference type="EMBL" id="PSR84318.1"/>
    </source>
</evidence>
<evidence type="ECO:0000313" key="3">
    <source>
        <dbReference type="Proteomes" id="UP000241462"/>
    </source>
</evidence>
<feature type="chain" id="PRO_5015680354" evidence="1">
    <location>
        <begin position="22"/>
        <end position="201"/>
    </location>
</feature>
<name>A0A2T3A7I4_9PEZI</name>
<dbReference type="InParanoid" id="A0A2T3A7I4"/>
<dbReference type="Proteomes" id="UP000241462">
    <property type="component" value="Unassembled WGS sequence"/>
</dbReference>
<proteinExistence type="predicted"/>
<organism evidence="2 3">
    <name type="scientific">Coniella lustricola</name>
    <dbReference type="NCBI Taxonomy" id="2025994"/>
    <lineage>
        <taxon>Eukaryota</taxon>
        <taxon>Fungi</taxon>
        <taxon>Dikarya</taxon>
        <taxon>Ascomycota</taxon>
        <taxon>Pezizomycotina</taxon>
        <taxon>Sordariomycetes</taxon>
        <taxon>Sordariomycetidae</taxon>
        <taxon>Diaporthales</taxon>
        <taxon>Schizoparmaceae</taxon>
        <taxon>Coniella</taxon>
    </lineage>
</organism>
<evidence type="ECO:0000256" key="1">
    <source>
        <dbReference type="SAM" id="SignalP"/>
    </source>
</evidence>
<protein>
    <submittedName>
        <fullName evidence="2">Uncharacterized protein</fullName>
    </submittedName>
</protein>
<reference evidence="2 3" key="1">
    <citation type="journal article" date="2018" name="Mycol. Prog.">
        <title>Coniella lustricola, a new species from submerged detritus.</title>
        <authorList>
            <person name="Raudabaugh D.B."/>
            <person name="Iturriaga T."/>
            <person name="Carver A."/>
            <person name="Mondo S."/>
            <person name="Pangilinan J."/>
            <person name="Lipzen A."/>
            <person name="He G."/>
            <person name="Amirebrahimi M."/>
            <person name="Grigoriev I.V."/>
            <person name="Miller A.N."/>
        </authorList>
    </citation>
    <scope>NUCLEOTIDE SEQUENCE [LARGE SCALE GENOMIC DNA]</scope>
    <source>
        <strain evidence="2 3">B22-T-1</strain>
    </source>
</reference>
<gene>
    <name evidence="2" type="ORF">BD289DRAFT_263252</name>
</gene>
<accession>A0A2T3A7I4</accession>